<gene>
    <name evidence="1" type="ORF">FJZ47_13850</name>
</gene>
<name>A0A937W131_UNCTE</name>
<dbReference type="EMBL" id="VGLS01000425">
    <property type="protein sequence ID" value="MBM3224871.1"/>
    <property type="molecule type" value="Genomic_DNA"/>
</dbReference>
<sequence>MMNVQQAIEKFRTFSPQEKMDMLVHLAHALTILARDTYIVTGEGVAEPARLRRITEVQHRLLGALIALMKQETTRYPDEVLVRLVLEHSDDQGLQDQLLETFHHLTAQLAAVITSQRHRADGE</sequence>
<evidence type="ECO:0000313" key="1">
    <source>
        <dbReference type="EMBL" id="MBM3224871.1"/>
    </source>
</evidence>
<dbReference type="AlphaFoldDB" id="A0A937W131"/>
<dbReference type="Proteomes" id="UP000712673">
    <property type="component" value="Unassembled WGS sequence"/>
</dbReference>
<comment type="caution">
    <text evidence="1">The sequence shown here is derived from an EMBL/GenBank/DDBJ whole genome shotgun (WGS) entry which is preliminary data.</text>
</comment>
<proteinExistence type="predicted"/>
<evidence type="ECO:0000313" key="2">
    <source>
        <dbReference type="Proteomes" id="UP000712673"/>
    </source>
</evidence>
<protein>
    <submittedName>
        <fullName evidence="1">Uncharacterized protein</fullName>
    </submittedName>
</protein>
<reference evidence="1" key="1">
    <citation type="submission" date="2019-03" db="EMBL/GenBank/DDBJ databases">
        <title>Lake Tanganyika Metagenome-Assembled Genomes (MAGs).</title>
        <authorList>
            <person name="Tran P."/>
        </authorList>
    </citation>
    <scope>NUCLEOTIDE SEQUENCE</scope>
    <source>
        <strain evidence="1">K_DeepCast_65m_m2_066</strain>
    </source>
</reference>
<organism evidence="1 2">
    <name type="scientific">Tectimicrobiota bacterium</name>
    <dbReference type="NCBI Taxonomy" id="2528274"/>
    <lineage>
        <taxon>Bacteria</taxon>
        <taxon>Pseudomonadati</taxon>
        <taxon>Nitrospinota/Tectimicrobiota group</taxon>
        <taxon>Candidatus Tectimicrobiota</taxon>
    </lineage>
</organism>
<accession>A0A937W131</accession>